<accession>A0AAU9V1F7</accession>
<evidence type="ECO:0000256" key="7">
    <source>
        <dbReference type="SAM" id="MobiDB-lite"/>
    </source>
</evidence>
<dbReference type="Gene3D" id="3.30.1370.210">
    <property type="match status" value="1"/>
</dbReference>
<dbReference type="GO" id="GO:0043484">
    <property type="term" value="P:regulation of RNA splicing"/>
    <property type="evidence" value="ECO:0007669"/>
    <property type="project" value="TreeGrafter"/>
</dbReference>
<protein>
    <recommendedName>
        <fullName evidence="8">C3H1-type domain-containing protein</fullName>
    </recommendedName>
</protein>
<dbReference type="AlphaFoldDB" id="A0AAU9V1F7"/>
<keyword evidence="4 5" id="KW-0862">Zinc</keyword>
<feature type="domain" description="C3H1-type" evidence="8">
    <location>
        <begin position="135"/>
        <end position="162"/>
    </location>
</feature>
<feature type="region of interest" description="Disordered" evidence="7">
    <location>
        <begin position="214"/>
        <end position="244"/>
    </location>
</feature>
<evidence type="ECO:0000256" key="6">
    <source>
        <dbReference type="SAM" id="Coils"/>
    </source>
</evidence>
<reference evidence="9" key="1">
    <citation type="submission" date="2022-03" db="EMBL/GenBank/DDBJ databases">
        <authorList>
            <person name="Tunstrom K."/>
        </authorList>
    </citation>
    <scope>NUCLEOTIDE SEQUENCE</scope>
</reference>
<dbReference type="PANTHER" id="PTHR12675:SF6">
    <property type="entry name" value="ZINC FINGER CCCH DOMAIN-CONTAINING PROTEIN 10"/>
    <property type="match status" value="1"/>
</dbReference>
<evidence type="ECO:0000259" key="8">
    <source>
        <dbReference type="PROSITE" id="PS50103"/>
    </source>
</evidence>
<keyword evidence="3 5" id="KW-0863">Zinc-finger</keyword>
<dbReference type="PANTHER" id="PTHR12675">
    <property type="entry name" value="MUSCLEBLIND-LIKE PROTEIN"/>
    <property type="match status" value="1"/>
</dbReference>
<sequence length="360" mass="41005">MQVSQTDARGSKRVGVEEHLIKFRSSPNFKNMKKFIRSKMDHIETTNRATPNAAPDPPPAPNIGISERLKPEVQPPLPLDPPPPDSPVYLNIQVKQEIDDTDYQSGCEKSPEVVNQEAQSNGETNTITQEKSSDKTKMTICRDYIRGTCKRQGTCRFAHKYDVSQLEGVYTFCHKYQNSVCTYENCKYVHADVFEERHFYRTGILPPHAFAHQKKVLQPPPPPPPPEEPQPDLPPISFTNPPPPLQTEIDKSLLSIIPSSSVETRGFSDLLPPTRYTSPLKREWSSIESFGSSPCDIDTNEHLSKKCKHCDIMEFRLQYNKDKVEKMREAKEELNKKMAILDKKSDKLYTIIRALLPQVS</sequence>
<evidence type="ECO:0000313" key="9">
    <source>
        <dbReference type="EMBL" id="CAH2104016.1"/>
    </source>
</evidence>
<evidence type="ECO:0000313" key="10">
    <source>
        <dbReference type="Proteomes" id="UP001153954"/>
    </source>
</evidence>
<evidence type="ECO:0000256" key="1">
    <source>
        <dbReference type="ARBA" id="ARBA00022723"/>
    </source>
</evidence>
<evidence type="ECO:0000256" key="2">
    <source>
        <dbReference type="ARBA" id="ARBA00022737"/>
    </source>
</evidence>
<dbReference type="EMBL" id="CAKOGL010000026">
    <property type="protein sequence ID" value="CAH2104016.1"/>
    <property type="molecule type" value="Genomic_DNA"/>
</dbReference>
<dbReference type="GO" id="GO:0008270">
    <property type="term" value="F:zinc ion binding"/>
    <property type="evidence" value="ECO:0007669"/>
    <property type="project" value="UniProtKB-KW"/>
</dbReference>
<feature type="coiled-coil region" evidence="6">
    <location>
        <begin position="317"/>
        <end position="347"/>
    </location>
</feature>
<dbReference type="SMART" id="SM00356">
    <property type="entry name" value="ZnF_C3H1"/>
    <property type="match status" value="2"/>
</dbReference>
<feature type="region of interest" description="Disordered" evidence="7">
    <location>
        <begin position="41"/>
        <end position="66"/>
    </location>
</feature>
<feature type="zinc finger region" description="C3H1-type" evidence="5">
    <location>
        <begin position="135"/>
        <end position="162"/>
    </location>
</feature>
<dbReference type="InterPro" id="IPR000571">
    <property type="entry name" value="Znf_CCCH"/>
</dbReference>
<keyword evidence="10" id="KW-1185">Reference proteome</keyword>
<organism evidence="9 10">
    <name type="scientific">Euphydryas editha</name>
    <name type="common">Edith's checkerspot</name>
    <dbReference type="NCBI Taxonomy" id="104508"/>
    <lineage>
        <taxon>Eukaryota</taxon>
        <taxon>Metazoa</taxon>
        <taxon>Ecdysozoa</taxon>
        <taxon>Arthropoda</taxon>
        <taxon>Hexapoda</taxon>
        <taxon>Insecta</taxon>
        <taxon>Pterygota</taxon>
        <taxon>Neoptera</taxon>
        <taxon>Endopterygota</taxon>
        <taxon>Lepidoptera</taxon>
        <taxon>Glossata</taxon>
        <taxon>Ditrysia</taxon>
        <taxon>Papilionoidea</taxon>
        <taxon>Nymphalidae</taxon>
        <taxon>Nymphalinae</taxon>
        <taxon>Euphydryas</taxon>
    </lineage>
</organism>
<keyword evidence="2" id="KW-0677">Repeat</keyword>
<keyword evidence="6" id="KW-0175">Coiled coil</keyword>
<evidence type="ECO:0000256" key="5">
    <source>
        <dbReference type="PROSITE-ProRule" id="PRU00723"/>
    </source>
</evidence>
<evidence type="ECO:0000256" key="3">
    <source>
        <dbReference type="ARBA" id="ARBA00022771"/>
    </source>
</evidence>
<comment type="caution">
    <text evidence="9">The sequence shown here is derived from an EMBL/GenBank/DDBJ whole genome shotgun (WGS) entry which is preliminary data.</text>
</comment>
<dbReference type="GO" id="GO:0003723">
    <property type="term" value="F:RNA binding"/>
    <property type="evidence" value="ECO:0007669"/>
    <property type="project" value="TreeGrafter"/>
</dbReference>
<evidence type="ECO:0000256" key="4">
    <source>
        <dbReference type="ARBA" id="ARBA00022833"/>
    </source>
</evidence>
<dbReference type="InterPro" id="IPR036855">
    <property type="entry name" value="Znf_CCCH_sf"/>
</dbReference>
<feature type="compositionally biased region" description="Pro residues" evidence="7">
    <location>
        <begin position="218"/>
        <end position="244"/>
    </location>
</feature>
<gene>
    <name evidence="9" type="ORF">EEDITHA_LOCUS18451</name>
</gene>
<dbReference type="PROSITE" id="PS50103">
    <property type="entry name" value="ZF_C3H1"/>
    <property type="match status" value="1"/>
</dbReference>
<dbReference type="SUPFAM" id="SSF90229">
    <property type="entry name" value="CCCH zinc finger"/>
    <property type="match status" value="1"/>
</dbReference>
<name>A0AAU9V1F7_EUPED</name>
<dbReference type="Proteomes" id="UP001153954">
    <property type="component" value="Unassembled WGS sequence"/>
</dbReference>
<proteinExistence type="predicted"/>
<keyword evidence="1 5" id="KW-0479">Metal-binding</keyword>